<name>A0A1Y4MND6_9FIRM</name>
<dbReference type="Pfam" id="PF01551">
    <property type="entry name" value="Peptidase_M23"/>
    <property type="match status" value="1"/>
</dbReference>
<comment type="caution">
    <text evidence="2">The sequence shown here is derived from an EMBL/GenBank/DDBJ whole genome shotgun (WGS) entry which is preliminary data.</text>
</comment>
<feature type="domain" description="M23ase beta-sheet core" evidence="1">
    <location>
        <begin position="212"/>
        <end position="301"/>
    </location>
</feature>
<gene>
    <name evidence="2" type="ORF">B5F11_19410</name>
</gene>
<evidence type="ECO:0000259" key="1">
    <source>
        <dbReference type="Pfam" id="PF01551"/>
    </source>
</evidence>
<dbReference type="InterPro" id="IPR016047">
    <property type="entry name" value="M23ase_b-sheet_dom"/>
</dbReference>
<dbReference type="Proteomes" id="UP000196386">
    <property type="component" value="Unassembled WGS sequence"/>
</dbReference>
<proteinExistence type="predicted"/>
<dbReference type="EMBL" id="NFKP01000041">
    <property type="protein sequence ID" value="OUP66460.1"/>
    <property type="molecule type" value="Genomic_DNA"/>
</dbReference>
<dbReference type="RefSeq" id="WP_087303502.1">
    <property type="nucleotide sequence ID" value="NZ_NFKP01000041.1"/>
</dbReference>
<sequence length="467" mass="52752">MDGISQRLMLALQGMTPMFVGKDFHSQSKSLAKDLTTMMIQMARTEFPASSGAQTQAPPTQAETVDELVHIVVDEDRKYCAVPKTYNTVEALEETIYSDINSSSLAPESSSSDSKSSIPDKFALDEDGDYVYSGQSVEVFHPDGLPELSTIRTLDNDLQDDHEQKLEALEKIYNCVGKVFEKLYRAEGWNVSNVGQLYYGVYYYYSADVYGYHPGVDINRGEGEKLYSLVDGIVIARAGYSSISIYVPADDVTLTYMHFDPASCSLSPGDFVHKGDLIGRESRYMNGSATGQRHTHLQVSEGACYLNLKGIVFSEQSQFHEKLKEYLKTEISRYNKLLPYLYLDRDMTKRNGGSKETVEQMQKKIDQMHGDIENLEELEKRNDVDKLLPPDFSDAKKEQLKNAMNGSLEDLRQLCETLGATDEQKAKLTGIYNGMTRIERGESAYGTYEDMQSSVYPYDYFNKWTMM</sequence>
<dbReference type="SUPFAM" id="SSF51261">
    <property type="entry name" value="Duplicated hybrid motif"/>
    <property type="match status" value="1"/>
</dbReference>
<dbReference type="InterPro" id="IPR011055">
    <property type="entry name" value="Dup_hybrid_motif"/>
</dbReference>
<protein>
    <recommendedName>
        <fullName evidence="1">M23ase beta-sheet core domain-containing protein</fullName>
    </recommendedName>
</protein>
<evidence type="ECO:0000313" key="2">
    <source>
        <dbReference type="EMBL" id="OUP66460.1"/>
    </source>
</evidence>
<accession>A0A1Y4MND6</accession>
<reference evidence="3" key="1">
    <citation type="submission" date="2017-04" db="EMBL/GenBank/DDBJ databases">
        <title>Function of individual gut microbiota members based on whole genome sequencing of pure cultures obtained from chicken caecum.</title>
        <authorList>
            <person name="Medvecky M."/>
            <person name="Cejkova D."/>
            <person name="Polansky O."/>
            <person name="Karasova D."/>
            <person name="Kubasova T."/>
            <person name="Cizek A."/>
            <person name="Rychlik I."/>
        </authorList>
    </citation>
    <scope>NUCLEOTIDE SEQUENCE [LARGE SCALE GENOMIC DNA]</scope>
    <source>
        <strain evidence="3">An175</strain>
    </source>
</reference>
<evidence type="ECO:0000313" key="3">
    <source>
        <dbReference type="Proteomes" id="UP000196386"/>
    </source>
</evidence>
<dbReference type="Gene3D" id="2.70.70.10">
    <property type="entry name" value="Glucose Permease (Domain IIA)"/>
    <property type="match status" value="1"/>
</dbReference>
<organism evidence="2 3">
    <name type="scientific">Anaerotruncus colihominis</name>
    <dbReference type="NCBI Taxonomy" id="169435"/>
    <lineage>
        <taxon>Bacteria</taxon>
        <taxon>Bacillati</taxon>
        <taxon>Bacillota</taxon>
        <taxon>Clostridia</taxon>
        <taxon>Eubacteriales</taxon>
        <taxon>Oscillospiraceae</taxon>
        <taxon>Anaerotruncus</taxon>
    </lineage>
</organism>
<dbReference type="AlphaFoldDB" id="A0A1Y4MND6"/>
<dbReference type="CDD" id="cd12797">
    <property type="entry name" value="M23_peptidase"/>
    <property type="match status" value="1"/>
</dbReference>